<feature type="region of interest" description="Disordered" evidence="1">
    <location>
        <begin position="72"/>
        <end position="91"/>
    </location>
</feature>
<evidence type="ECO:0000313" key="2">
    <source>
        <dbReference type="EMBL" id="OAA49016.1"/>
    </source>
</evidence>
<keyword evidence="3" id="KW-1185">Reference proteome</keyword>
<evidence type="ECO:0000313" key="3">
    <source>
        <dbReference type="Proteomes" id="UP000076863"/>
    </source>
</evidence>
<accession>A0A167IFD1</accession>
<feature type="compositionally biased region" description="Low complexity" evidence="1">
    <location>
        <begin position="30"/>
        <end position="46"/>
    </location>
</feature>
<proteinExistence type="predicted"/>
<comment type="caution">
    <text evidence="2">The sequence shown here is derived from an EMBL/GenBank/DDBJ whole genome shotgun (WGS) entry which is preliminary data.</text>
</comment>
<name>A0A167IFD1_9HYPO</name>
<feature type="region of interest" description="Disordered" evidence="1">
    <location>
        <begin position="17"/>
        <end position="47"/>
    </location>
</feature>
<protein>
    <submittedName>
        <fullName evidence="2">Uncharacterized protein</fullName>
    </submittedName>
</protein>
<organism evidence="2 3">
    <name type="scientific">Beauveria brongniartii RCEF 3172</name>
    <dbReference type="NCBI Taxonomy" id="1081107"/>
    <lineage>
        <taxon>Eukaryota</taxon>
        <taxon>Fungi</taxon>
        <taxon>Dikarya</taxon>
        <taxon>Ascomycota</taxon>
        <taxon>Pezizomycotina</taxon>
        <taxon>Sordariomycetes</taxon>
        <taxon>Hypocreomycetidae</taxon>
        <taxon>Hypocreales</taxon>
        <taxon>Cordycipitaceae</taxon>
        <taxon>Beauveria</taxon>
        <taxon>Beauveria brongniartii</taxon>
    </lineage>
</organism>
<dbReference type="EMBL" id="AZHA01000004">
    <property type="protein sequence ID" value="OAA49016.1"/>
    <property type="molecule type" value="Genomic_DNA"/>
</dbReference>
<dbReference type="Proteomes" id="UP000076863">
    <property type="component" value="Unassembled WGS sequence"/>
</dbReference>
<reference evidence="2 3" key="1">
    <citation type="journal article" date="2016" name="Genome Biol. Evol.">
        <title>Divergent and convergent evolution of fungal pathogenicity.</title>
        <authorList>
            <person name="Shang Y."/>
            <person name="Xiao G."/>
            <person name="Zheng P."/>
            <person name="Cen K."/>
            <person name="Zhan S."/>
            <person name="Wang C."/>
        </authorList>
    </citation>
    <scope>NUCLEOTIDE SEQUENCE [LARGE SCALE GENOMIC DNA]</scope>
    <source>
        <strain evidence="2 3">RCEF 3172</strain>
    </source>
</reference>
<sequence length="190" mass="19834">MAPAEINLSQTRRWLAQLHTTNLPPVPAPSSSSSSSSTSSFSSTHSRGSVDYTSSASSCTICSSAGCGGGGGTCTSSPTTTTTASSSPLTETRARSLQRLCALSDAHRAAEDEVAAAAAAADAPSGNERFTPSNINYIRATRGSGGQGSKMDAQPMGWSRWARRQSVQSLRAVERDAAPRFSLSKLKSWW</sequence>
<evidence type="ECO:0000256" key="1">
    <source>
        <dbReference type="SAM" id="MobiDB-lite"/>
    </source>
</evidence>
<gene>
    <name evidence="2" type="ORF">BBO_02061</name>
</gene>
<dbReference type="OrthoDB" id="4870698at2759"/>
<feature type="compositionally biased region" description="Low complexity" evidence="1">
    <location>
        <begin position="74"/>
        <end position="87"/>
    </location>
</feature>
<dbReference type="AlphaFoldDB" id="A0A167IFD1"/>